<dbReference type="AlphaFoldDB" id="A0A120A0X8"/>
<evidence type="ECO:0000313" key="4">
    <source>
        <dbReference type="EMBL" id="RHC29189.1"/>
    </source>
</evidence>
<evidence type="ECO:0000313" key="6">
    <source>
        <dbReference type="Proteomes" id="UP000056419"/>
    </source>
</evidence>
<reference evidence="1 6" key="1">
    <citation type="journal article" date="2016" name="BMC Genomics">
        <title>Type VI secretion systems of human gut Bacteroidales segregate into three genetic architectures, two of which are contained on mobile genetic elements.</title>
        <authorList>
            <person name="Coyne M.J."/>
            <person name="Roelofs K.G."/>
            <person name="Comstock L.E."/>
        </authorList>
    </citation>
    <scope>NUCLEOTIDE SEQUENCE [LARGE SCALE GENOMIC DNA]</scope>
    <source>
        <strain evidence="1 6">CL09T03C01</strain>
    </source>
</reference>
<dbReference type="PATRIC" id="fig|46506.5.peg.2979"/>
<evidence type="ECO:0000313" key="1">
    <source>
        <dbReference type="EMBL" id="KWR52719.1"/>
    </source>
</evidence>
<evidence type="ECO:0000313" key="5">
    <source>
        <dbReference type="EMBL" id="RHM15919.1"/>
    </source>
</evidence>
<dbReference type="Proteomes" id="UP000285305">
    <property type="component" value="Unassembled WGS sequence"/>
</dbReference>
<dbReference type="RefSeq" id="WP_060386384.1">
    <property type="nucleotide sequence ID" value="NZ_CAXSRQ010000020.1"/>
</dbReference>
<dbReference type="GeneID" id="69589718"/>
<sequence length="79" mass="9590">MKYIRMFPDVEYSTDRDFFLENQIVCIVSREGTKFCSLIENRLFMRSQSRHISKRMQLHIMCEIHKEICRLRYGGEPVE</sequence>
<dbReference type="EMBL" id="QRPN01000023">
    <property type="protein sequence ID" value="RHM15919.1"/>
    <property type="molecule type" value="Genomic_DNA"/>
</dbReference>
<evidence type="ECO:0000313" key="10">
    <source>
        <dbReference type="Proteomes" id="UP000285305"/>
    </source>
</evidence>
<keyword evidence="6" id="KW-1185">Reference proteome</keyword>
<dbReference type="EMBL" id="LRGC01000018">
    <property type="protein sequence ID" value="KWR52719.1"/>
    <property type="molecule type" value="Genomic_DNA"/>
</dbReference>
<organism evidence="1 6">
    <name type="scientific">Bacteroides stercoris</name>
    <dbReference type="NCBI Taxonomy" id="46506"/>
    <lineage>
        <taxon>Bacteria</taxon>
        <taxon>Pseudomonadati</taxon>
        <taxon>Bacteroidota</taxon>
        <taxon>Bacteroidia</taxon>
        <taxon>Bacteroidales</taxon>
        <taxon>Bacteroidaceae</taxon>
        <taxon>Bacteroides</taxon>
    </lineage>
</organism>
<evidence type="ECO:0000313" key="2">
    <source>
        <dbReference type="EMBL" id="RGM10299.1"/>
    </source>
</evidence>
<dbReference type="Proteomes" id="UP000284604">
    <property type="component" value="Unassembled WGS sequence"/>
</dbReference>
<reference evidence="7 8" key="3">
    <citation type="submission" date="2018-08" db="EMBL/GenBank/DDBJ databases">
        <title>A genome reference for cultivated species of the human gut microbiota.</title>
        <authorList>
            <person name="Zou Y."/>
            <person name="Xue W."/>
            <person name="Luo G."/>
        </authorList>
    </citation>
    <scope>NUCLEOTIDE SEQUENCE [LARGE SCALE GENOMIC DNA]</scope>
    <source>
        <strain evidence="3 8">AF25-6</strain>
        <strain evidence="5 9">AF35-20</strain>
        <strain evidence="4 10">AM36-9BH</strain>
        <strain evidence="2 7">TF03-6</strain>
    </source>
</reference>
<dbReference type="STRING" id="46506.AA415_02768"/>
<dbReference type="EMBL" id="QSSV01000025">
    <property type="protein sequence ID" value="RGM10299.1"/>
    <property type="molecule type" value="Genomic_DNA"/>
</dbReference>
<dbReference type="Proteomes" id="UP000056419">
    <property type="component" value="Unassembled WGS sequence"/>
</dbReference>
<accession>A0A120A0X8</accession>
<dbReference type="Proteomes" id="UP000284161">
    <property type="component" value="Unassembled WGS sequence"/>
</dbReference>
<evidence type="ECO:0000313" key="7">
    <source>
        <dbReference type="Proteomes" id="UP000261223"/>
    </source>
</evidence>
<dbReference type="EMBL" id="QSHQ01000016">
    <property type="protein sequence ID" value="RHC29189.1"/>
    <property type="molecule type" value="Genomic_DNA"/>
</dbReference>
<proteinExistence type="predicted"/>
<name>A0A120A0X8_BACSE</name>
<dbReference type="EMBL" id="QRUB01000021">
    <property type="protein sequence ID" value="RGR26329.1"/>
    <property type="molecule type" value="Genomic_DNA"/>
</dbReference>
<protein>
    <submittedName>
        <fullName evidence="1">Uncharacterized protein</fullName>
    </submittedName>
</protein>
<evidence type="ECO:0000313" key="9">
    <source>
        <dbReference type="Proteomes" id="UP000284604"/>
    </source>
</evidence>
<dbReference type="Proteomes" id="UP000261223">
    <property type="component" value="Unassembled WGS sequence"/>
</dbReference>
<evidence type="ECO:0000313" key="8">
    <source>
        <dbReference type="Proteomes" id="UP000284161"/>
    </source>
</evidence>
<gene>
    <name evidence="1" type="ORF">AA415_02768</name>
    <name evidence="4" type="ORF">DW853_09685</name>
    <name evidence="3" type="ORF">DWY58_15480</name>
    <name evidence="5" type="ORF">DWZ78_15070</name>
    <name evidence="2" type="ORF">DXC34_15780</name>
</gene>
<comment type="caution">
    <text evidence="1">The sequence shown here is derived from an EMBL/GenBank/DDBJ whole genome shotgun (WGS) entry which is preliminary data.</text>
</comment>
<evidence type="ECO:0000313" key="3">
    <source>
        <dbReference type="EMBL" id="RGR26329.1"/>
    </source>
</evidence>
<reference evidence="1" key="2">
    <citation type="submission" date="2016-01" db="EMBL/GenBank/DDBJ databases">
        <authorList>
            <person name="McClelland M."/>
            <person name="Jain A."/>
            <person name="Saraogi P."/>
            <person name="Mendelson R."/>
            <person name="Westerman R."/>
            <person name="SanMiguel P."/>
            <person name="Csonka L."/>
        </authorList>
    </citation>
    <scope>NUCLEOTIDE SEQUENCE</scope>
    <source>
        <strain evidence="1">CL09T03C01</strain>
    </source>
</reference>